<evidence type="ECO:0008006" key="4">
    <source>
        <dbReference type="Google" id="ProtNLM"/>
    </source>
</evidence>
<proteinExistence type="predicted"/>
<evidence type="ECO:0000313" key="3">
    <source>
        <dbReference type="Proteomes" id="UP000323426"/>
    </source>
</evidence>
<accession>A0A5M6DQD9</accession>
<feature type="chain" id="PRO_5024317396" description="DUF4252 domain-containing protein" evidence="1">
    <location>
        <begin position="27"/>
        <end position="183"/>
    </location>
</feature>
<dbReference type="AlphaFoldDB" id="A0A5M6DQD9"/>
<sequence length="183" mass="20645">MKKLWLSAVLLLVVLLRAGLPDTSHAAPYYNKYASPINVLARGAATPDELAKSLLLAIQENNTSGLNAFLLDEKEMVLLKNKGSEDMKAFLENRTATDLQDNFRRNYQTLVEQGVSQTINWSEYAVSEARLGKGSAKNAFLQPLTVLLTNNQQQSVELLLETIKLNNRYYLFRQLELKSQKKI</sequence>
<dbReference type="EMBL" id="VWSF01000003">
    <property type="protein sequence ID" value="KAA5548400.1"/>
    <property type="molecule type" value="Genomic_DNA"/>
</dbReference>
<dbReference type="RefSeq" id="WP_150087531.1">
    <property type="nucleotide sequence ID" value="NZ_VWSF01000003.1"/>
</dbReference>
<protein>
    <recommendedName>
        <fullName evidence="4">DUF4252 domain-containing protein</fullName>
    </recommendedName>
</protein>
<comment type="caution">
    <text evidence="2">The sequence shown here is derived from an EMBL/GenBank/DDBJ whole genome shotgun (WGS) entry which is preliminary data.</text>
</comment>
<reference evidence="2 3" key="1">
    <citation type="submission" date="2019-09" db="EMBL/GenBank/DDBJ databases">
        <title>Genome sequence and assembly of Adhaeribacter sp.</title>
        <authorList>
            <person name="Chhetri G."/>
        </authorList>
    </citation>
    <scope>NUCLEOTIDE SEQUENCE [LARGE SCALE GENOMIC DNA]</scope>
    <source>
        <strain evidence="2 3">DK36</strain>
    </source>
</reference>
<name>A0A5M6DQD9_9BACT</name>
<feature type="signal peptide" evidence="1">
    <location>
        <begin position="1"/>
        <end position="26"/>
    </location>
</feature>
<evidence type="ECO:0000256" key="1">
    <source>
        <dbReference type="SAM" id="SignalP"/>
    </source>
</evidence>
<keyword evidence="1" id="KW-0732">Signal</keyword>
<dbReference type="Proteomes" id="UP000323426">
    <property type="component" value="Unassembled WGS sequence"/>
</dbReference>
<gene>
    <name evidence="2" type="ORF">F0145_06640</name>
</gene>
<keyword evidence="3" id="KW-1185">Reference proteome</keyword>
<evidence type="ECO:0000313" key="2">
    <source>
        <dbReference type="EMBL" id="KAA5548400.1"/>
    </source>
</evidence>
<organism evidence="2 3">
    <name type="scientific">Adhaeribacter rhizoryzae</name>
    <dbReference type="NCBI Taxonomy" id="2607907"/>
    <lineage>
        <taxon>Bacteria</taxon>
        <taxon>Pseudomonadati</taxon>
        <taxon>Bacteroidota</taxon>
        <taxon>Cytophagia</taxon>
        <taxon>Cytophagales</taxon>
        <taxon>Hymenobacteraceae</taxon>
        <taxon>Adhaeribacter</taxon>
    </lineage>
</organism>